<accession>A0A4Y2SSR6</accession>
<reference evidence="1 2" key="1">
    <citation type="journal article" date="2019" name="Sci. Rep.">
        <title>Orb-weaving spider Araneus ventricosus genome elucidates the spidroin gene catalogue.</title>
        <authorList>
            <person name="Kono N."/>
            <person name="Nakamura H."/>
            <person name="Ohtoshi R."/>
            <person name="Moran D.A.P."/>
            <person name="Shinohara A."/>
            <person name="Yoshida Y."/>
            <person name="Fujiwara M."/>
            <person name="Mori M."/>
            <person name="Tomita M."/>
            <person name="Arakawa K."/>
        </authorList>
    </citation>
    <scope>NUCLEOTIDE SEQUENCE [LARGE SCALE GENOMIC DNA]</scope>
</reference>
<dbReference type="EMBL" id="BGPR01023637">
    <property type="protein sequence ID" value="GBN90971.1"/>
    <property type="molecule type" value="Genomic_DNA"/>
</dbReference>
<dbReference type="Proteomes" id="UP000499080">
    <property type="component" value="Unassembled WGS sequence"/>
</dbReference>
<protein>
    <submittedName>
        <fullName evidence="1">Uncharacterized protein</fullName>
    </submittedName>
</protein>
<gene>
    <name evidence="1" type="ORF">AVEN_86582_1</name>
</gene>
<name>A0A4Y2SSR6_ARAVE</name>
<keyword evidence="2" id="KW-1185">Reference proteome</keyword>
<dbReference type="OrthoDB" id="6472409at2759"/>
<organism evidence="1 2">
    <name type="scientific">Araneus ventricosus</name>
    <name type="common">Orbweaver spider</name>
    <name type="synonym">Epeira ventricosa</name>
    <dbReference type="NCBI Taxonomy" id="182803"/>
    <lineage>
        <taxon>Eukaryota</taxon>
        <taxon>Metazoa</taxon>
        <taxon>Ecdysozoa</taxon>
        <taxon>Arthropoda</taxon>
        <taxon>Chelicerata</taxon>
        <taxon>Arachnida</taxon>
        <taxon>Araneae</taxon>
        <taxon>Araneomorphae</taxon>
        <taxon>Entelegynae</taxon>
        <taxon>Araneoidea</taxon>
        <taxon>Araneidae</taxon>
        <taxon>Araneus</taxon>
    </lineage>
</organism>
<evidence type="ECO:0000313" key="1">
    <source>
        <dbReference type="EMBL" id="GBN90971.1"/>
    </source>
</evidence>
<dbReference type="AlphaFoldDB" id="A0A4Y2SSR6"/>
<evidence type="ECO:0000313" key="2">
    <source>
        <dbReference type="Proteomes" id="UP000499080"/>
    </source>
</evidence>
<proteinExistence type="predicted"/>
<sequence>MWHSRSAGPCWKSVLGSIVHKPHVSLDGKRNSLQQTGKHLFQEDTPICCASQTVWQDVRAYHVITKDTCPNIYGKCLLVLTRGSAADLTLFCLSDWNVTLCSMVIIAYLDGYYHSSYFA</sequence>
<comment type="caution">
    <text evidence="1">The sequence shown here is derived from an EMBL/GenBank/DDBJ whole genome shotgun (WGS) entry which is preliminary data.</text>
</comment>